<feature type="chain" id="PRO_5045541354" evidence="1">
    <location>
        <begin position="25"/>
        <end position="105"/>
    </location>
</feature>
<proteinExistence type="predicted"/>
<dbReference type="Proteomes" id="UP000683497">
    <property type="component" value="Chromosome"/>
</dbReference>
<protein>
    <submittedName>
        <fullName evidence="2">Type 1 fimbrial protein</fullName>
    </submittedName>
</protein>
<dbReference type="EMBL" id="CP076838">
    <property type="protein sequence ID" value="QWW78144.1"/>
    <property type="molecule type" value="Genomic_DNA"/>
</dbReference>
<reference evidence="2 3" key="1">
    <citation type="submission" date="2021-06" db="EMBL/GenBank/DDBJ databases">
        <title>Leclercia pneumoniae sp. nov.</title>
        <authorList>
            <person name="Hoenemann M."/>
            <person name="Viehweger A."/>
            <person name="Dietze N."/>
        </authorList>
    </citation>
    <scope>NUCLEOTIDE SEQUENCE [LARGE SCALE GENOMIC DNA]</scope>
    <source>
        <strain evidence="3">49125</strain>
    </source>
</reference>
<dbReference type="RefSeq" id="WP_207293455.1">
    <property type="nucleotide sequence ID" value="NZ_CP071383.1"/>
</dbReference>
<organism evidence="2 3">
    <name type="scientific">Leclercia pneumoniae</name>
    <dbReference type="NCBI Taxonomy" id="2815358"/>
    <lineage>
        <taxon>Bacteria</taxon>
        <taxon>Pseudomonadati</taxon>
        <taxon>Pseudomonadota</taxon>
        <taxon>Gammaproteobacteria</taxon>
        <taxon>Enterobacterales</taxon>
        <taxon>Enterobacteriaceae</taxon>
        <taxon>Leclercia</taxon>
    </lineage>
</organism>
<accession>A0ABX8JRD2</accession>
<evidence type="ECO:0000313" key="2">
    <source>
        <dbReference type="EMBL" id="QWW78144.1"/>
    </source>
</evidence>
<feature type="signal peptide" evidence="1">
    <location>
        <begin position="1"/>
        <end position="24"/>
    </location>
</feature>
<gene>
    <name evidence="2" type="ORF">KQ929_12770</name>
</gene>
<sequence length="105" mass="11403">MVTSAIKYLSGLSVTLLFLAPALSATLENAAVIKIVGRVVEDPCVISPQQQAVQFTCYQAGEMHSRNVSYQAVSDGATVNVGVADLRMKYLTPERKLAILEVNYR</sequence>
<evidence type="ECO:0000256" key="1">
    <source>
        <dbReference type="SAM" id="SignalP"/>
    </source>
</evidence>
<keyword evidence="3" id="KW-1185">Reference proteome</keyword>
<name>A0ABX8JRD2_9ENTR</name>
<keyword evidence="1" id="KW-0732">Signal</keyword>
<evidence type="ECO:0000313" key="3">
    <source>
        <dbReference type="Proteomes" id="UP000683497"/>
    </source>
</evidence>